<feature type="region of interest" description="Disordered" evidence="2">
    <location>
        <begin position="1"/>
        <end position="25"/>
    </location>
</feature>
<evidence type="ECO:0000256" key="2">
    <source>
        <dbReference type="SAM" id="MobiDB-lite"/>
    </source>
</evidence>
<feature type="compositionally biased region" description="Basic and acidic residues" evidence="2">
    <location>
        <begin position="364"/>
        <end position="387"/>
    </location>
</feature>
<dbReference type="Proteomes" id="UP000494165">
    <property type="component" value="Unassembled WGS sequence"/>
</dbReference>
<accession>A0A8S1CU16</accession>
<comment type="caution">
    <text evidence="3">The sequence shown here is derived from an EMBL/GenBank/DDBJ whole genome shotgun (WGS) entry which is preliminary data.</text>
</comment>
<dbReference type="AlphaFoldDB" id="A0A8S1CU16"/>
<dbReference type="InterPro" id="IPR028022">
    <property type="entry name" value="DUF4600"/>
</dbReference>
<dbReference type="OrthoDB" id="6615663at2759"/>
<evidence type="ECO:0000313" key="4">
    <source>
        <dbReference type="Proteomes" id="UP000494165"/>
    </source>
</evidence>
<keyword evidence="4" id="KW-1185">Reference proteome</keyword>
<keyword evidence="1" id="KW-0175">Coiled coil</keyword>
<dbReference type="EMBL" id="CADEPI010000039">
    <property type="protein sequence ID" value="CAB3368736.1"/>
    <property type="molecule type" value="Genomic_DNA"/>
</dbReference>
<gene>
    <name evidence="3" type="ORF">CLODIP_2_CD00867</name>
</gene>
<feature type="compositionally biased region" description="Basic residues" evidence="2">
    <location>
        <begin position="281"/>
        <end position="290"/>
    </location>
</feature>
<reference evidence="3 4" key="1">
    <citation type="submission" date="2020-04" db="EMBL/GenBank/DDBJ databases">
        <authorList>
            <person name="Alioto T."/>
            <person name="Alioto T."/>
            <person name="Gomez Garrido J."/>
        </authorList>
    </citation>
    <scope>NUCLEOTIDE SEQUENCE [LARGE SCALE GENOMIC DNA]</scope>
</reference>
<dbReference type="PANTHER" id="PTHR28671:SF3">
    <property type="entry name" value="COILED-COIL DOMAIN-CONTAINING PROTEIN 169"/>
    <property type="match status" value="1"/>
</dbReference>
<feature type="region of interest" description="Disordered" evidence="2">
    <location>
        <begin position="232"/>
        <end position="387"/>
    </location>
</feature>
<dbReference type="PANTHER" id="PTHR28671">
    <property type="entry name" value="COILED-COIL DOMAIN-CONTAINING PROTEIN 169"/>
    <property type="match status" value="1"/>
</dbReference>
<organism evidence="3 4">
    <name type="scientific">Cloeon dipterum</name>
    <dbReference type="NCBI Taxonomy" id="197152"/>
    <lineage>
        <taxon>Eukaryota</taxon>
        <taxon>Metazoa</taxon>
        <taxon>Ecdysozoa</taxon>
        <taxon>Arthropoda</taxon>
        <taxon>Hexapoda</taxon>
        <taxon>Insecta</taxon>
        <taxon>Pterygota</taxon>
        <taxon>Palaeoptera</taxon>
        <taxon>Ephemeroptera</taxon>
        <taxon>Pisciforma</taxon>
        <taxon>Baetidae</taxon>
        <taxon>Cloeon</taxon>
    </lineage>
</organism>
<sequence>MAKKALGPDSPPPPPQRRGEKKSGHDLTILKTELEHEKRLRRTILWSNCQLDRIIYELEDEIIAFDKADPDQAEPGNELWVRLETQKVVNRQLEQQRKWLELELEQTKRKIHAASKPAVMNFDLDLLTETELIRLVKRLERQRTDLYSNLRNLEFRLDREGREQQRLAEIKTMQQAEIYHFSRTLDRLKQTHRAAMIGNNQQHIVAASQPPPHKLPADPKLPPLDVVQLPTASTSRWGQASETKRTFNPNKGPVRKAAGVRNLPKINDKQKSIITTPRGKVDKRARRVKSANKDKRKEETKSAKNEVVPNPEKAQSAHQTKREEPAKAKEEKEGEDVDESLSTQLAQKLEIADESTKDQNSNTVDEKPSSADGANKEKQVVEEITCK</sequence>
<feature type="compositionally biased region" description="Basic and acidic residues" evidence="2">
    <location>
        <begin position="291"/>
        <end position="304"/>
    </location>
</feature>
<dbReference type="Pfam" id="PF15372">
    <property type="entry name" value="DUF4600"/>
    <property type="match status" value="1"/>
</dbReference>
<evidence type="ECO:0000313" key="3">
    <source>
        <dbReference type="EMBL" id="CAB3368736.1"/>
    </source>
</evidence>
<name>A0A8S1CU16_9INSE</name>
<proteinExistence type="predicted"/>
<feature type="coiled-coil region" evidence="1">
    <location>
        <begin position="83"/>
        <end position="110"/>
    </location>
</feature>
<feature type="compositionally biased region" description="Polar residues" evidence="2">
    <location>
        <begin position="232"/>
        <end position="249"/>
    </location>
</feature>
<feature type="compositionally biased region" description="Basic and acidic residues" evidence="2">
    <location>
        <begin position="320"/>
        <end position="332"/>
    </location>
</feature>
<protein>
    <submittedName>
        <fullName evidence="3">Uncharacterized protein</fullName>
    </submittedName>
</protein>
<evidence type="ECO:0000256" key="1">
    <source>
        <dbReference type="SAM" id="Coils"/>
    </source>
</evidence>